<sequence length="556" mass="60889">MDQKQYLDAHGVQQKLQEAIQWVLRTRPADPRSAIGNYLLEQRSTEQGAVRVVSWNMAAINNNPFEYWLTHPDKDYAVLMESIESFVSDPGERDVSVKTVFTPAMYAQLEEHMTAQGWDGAEACAAAWEELRERPIVSGFLKDKGLGDKRLMSMPDRVTNTIDVEGGGRVCRPTVISSFSGDMATVDAWWPLWLSFHFSERLTLPGKKGGASSSKLPCELITKIPRAKYPALTEEEEAMSMRLQTLCIGIFDAILVHMVATLSPDGKWLVLKKQILEALTWAKEPKQIAILQGMYADADVFCLQEVRTASMREVLPTSLGNKYTVVCPAKPSKADQNSVVLLSKSRFDPASVVDLTSEALELYPEDATKVTDGDLLLISALEVASGTTMLFASFHGDTDGLATAPVLTAVHAVAQRLGPSVPLVFGLDANTYAKAKPGKQAPYLDFVADFTAKGYACNFPADAPLDARLTTSNARTFLQPQLQKACKASAKAVLGDFNPKDYILFPKAAFTLVNAGRDNSGKRTYDADMVVPTLDWPSDHGLVYATLQPQAPVDLS</sequence>
<evidence type="ECO:0000313" key="1">
    <source>
        <dbReference type="EMBL" id="CAD9456825.1"/>
    </source>
</evidence>
<gene>
    <name evidence="1" type="ORF">CBRE1094_LOCUS18127</name>
</gene>
<dbReference type="InterPro" id="IPR036691">
    <property type="entry name" value="Endo/exonu/phosph_ase_sf"/>
</dbReference>
<proteinExistence type="predicted"/>
<accession>A0A7S2DMB3</accession>
<dbReference type="SUPFAM" id="SSF56219">
    <property type="entry name" value="DNase I-like"/>
    <property type="match status" value="1"/>
</dbReference>
<protein>
    <recommendedName>
        <fullName evidence="2">Endonuclease/exonuclease/phosphatase domain-containing protein</fullName>
    </recommendedName>
</protein>
<dbReference type="EMBL" id="HBGU01033226">
    <property type="protein sequence ID" value="CAD9456825.1"/>
    <property type="molecule type" value="Transcribed_RNA"/>
</dbReference>
<dbReference type="AlphaFoldDB" id="A0A7S2DMB3"/>
<evidence type="ECO:0008006" key="2">
    <source>
        <dbReference type="Google" id="ProtNLM"/>
    </source>
</evidence>
<organism evidence="1">
    <name type="scientific">Haptolina brevifila</name>
    <dbReference type="NCBI Taxonomy" id="156173"/>
    <lineage>
        <taxon>Eukaryota</taxon>
        <taxon>Haptista</taxon>
        <taxon>Haptophyta</taxon>
        <taxon>Prymnesiophyceae</taxon>
        <taxon>Prymnesiales</taxon>
        <taxon>Prymnesiaceae</taxon>
        <taxon>Haptolina</taxon>
    </lineage>
</organism>
<name>A0A7S2DMB3_9EUKA</name>
<dbReference type="Gene3D" id="3.60.10.10">
    <property type="entry name" value="Endonuclease/exonuclease/phosphatase"/>
    <property type="match status" value="1"/>
</dbReference>
<reference evidence="1" key="1">
    <citation type="submission" date="2021-01" db="EMBL/GenBank/DDBJ databases">
        <authorList>
            <person name="Corre E."/>
            <person name="Pelletier E."/>
            <person name="Niang G."/>
            <person name="Scheremetjew M."/>
            <person name="Finn R."/>
            <person name="Kale V."/>
            <person name="Holt S."/>
            <person name="Cochrane G."/>
            <person name="Meng A."/>
            <person name="Brown T."/>
            <person name="Cohen L."/>
        </authorList>
    </citation>
    <scope>NUCLEOTIDE SEQUENCE</scope>
    <source>
        <strain evidence="1">UTEX LB 985</strain>
    </source>
</reference>